<dbReference type="InterPro" id="IPR050834">
    <property type="entry name" value="Glycosyltransf_2"/>
</dbReference>
<reference evidence="3 4" key="1">
    <citation type="submission" date="2020-07" db="EMBL/GenBank/DDBJ databases">
        <title>MOT database genomes.</title>
        <authorList>
            <person name="Joseph S."/>
            <person name="Aduse-Opoku J."/>
            <person name="Hashim A."/>
            <person name="Wade W."/>
            <person name="Curtis M."/>
        </authorList>
    </citation>
    <scope>NUCLEOTIDE SEQUENCE [LARGE SCALE GENOMIC DNA]</scope>
    <source>
        <strain evidence="3 4">DSM 100099</strain>
    </source>
</reference>
<gene>
    <name evidence="3" type="ORF">HZZ10_13125</name>
</gene>
<feature type="transmembrane region" description="Helical" evidence="2">
    <location>
        <begin position="1158"/>
        <end position="1178"/>
    </location>
</feature>
<comment type="caution">
    <text evidence="3">The sequence shown here is derived from an EMBL/GenBank/DDBJ whole genome shotgun (WGS) entry which is preliminary data.</text>
</comment>
<feature type="compositionally biased region" description="Low complexity" evidence="1">
    <location>
        <begin position="660"/>
        <end position="678"/>
    </location>
</feature>
<dbReference type="AlphaFoldDB" id="A0A853EUR6"/>
<organism evidence="3 4">
    <name type="scientific">Sanguibacter inulinus</name>
    <dbReference type="NCBI Taxonomy" id="60922"/>
    <lineage>
        <taxon>Bacteria</taxon>
        <taxon>Bacillati</taxon>
        <taxon>Actinomycetota</taxon>
        <taxon>Actinomycetes</taxon>
        <taxon>Micrococcales</taxon>
        <taxon>Sanguibacteraceae</taxon>
        <taxon>Sanguibacter</taxon>
    </lineage>
</organism>
<keyword evidence="2" id="KW-0472">Membrane</keyword>
<proteinExistence type="predicted"/>
<dbReference type="Proteomes" id="UP000561011">
    <property type="component" value="Unassembled WGS sequence"/>
</dbReference>
<feature type="transmembrane region" description="Helical" evidence="2">
    <location>
        <begin position="538"/>
        <end position="557"/>
    </location>
</feature>
<feature type="transmembrane region" description="Helical" evidence="2">
    <location>
        <begin position="890"/>
        <end position="915"/>
    </location>
</feature>
<dbReference type="Gene3D" id="3.90.550.10">
    <property type="entry name" value="Spore Coat Polysaccharide Biosynthesis Protein SpsA, Chain A"/>
    <property type="match status" value="1"/>
</dbReference>
<keyword evidence="4" id="KW-1185">Reference proteome</keyword>
<name>A0A853EUR6_9MICO</name>
<feature type="transmembrane region" description="Helical" evidence="2">
    <location>
        <begin position="704"/>
        <end position="719"/>
    </location>
</feature>
<keyword evidence="3" id="KW-0808">Transferase</keyword>
<feature type="transmembrane region" description="Helical" evidence="2">
    <location>
        <begin position="726"/>
        <end position="746"/>
    </location>
</feature>
<feature type="transmembrane region" description="Helical" evidence="2">
    <location>
        <begin position="828"/>
        <end position="851"/>
    </location>
</feature>
<feature type="transmembrane region" description="Helical" evidence="2">
    <location>
        <begin position="482"/>
        <end position="503"/>
    </location>
</feature>
<feature type="transmembrane region" description="Helical" evidence="2">
    <location>
        <begin position="515"/>
        <end position="532"/>
    </location>
</feature>
<feature type="transmembrane region" description="Helical" evidence="2">
    <location>
        <begin position="276"/>
        <end position="301"/>
    </location>
</feature>
<accession>A0A853EUR6</accession>
<evidence type="ECO:0000313" key="4">
    <source>
        <dbReference type="Proteomes" id="UP000561011"/>
    </source>
</evidence>
<feature type="compositionally biased region" description="Low complexity" evidence="1">
    <location>
        <begin position="606"/>
        <end position="621"/>
    </location>
</feature>
<dbReference type="PANTHER" id="PTHR43685">
    <property type="entry name" value="GLYCOSYLTRANSFERASE"/>
    <property type="match status" value="1"/>
</dbReference>
<keyword evidence="2" id="KW-0812">Transmembrane</keyword>
<dbReference type="SUPFAM" id="SSF53448">
    <property type="entry name" value="Nucleotide-diphospho-sugar transferases"/>
    <property type="match status" value="1"/>
</dbReference>
<dbReference type="InterPro" id="IPR029044">
    <property type="entry name" value="Nucleotide-diphossugar_trans"/>
</dbReference>
<dbReference type="RefSeq" id="WP_179913846.1">
    <property type="nucleotide sequence ID" value="NZ_JACBYE010000034.1"/>
</dbReference>
<evidence type="ECO:0000256" key="1">
    <source>
        <dbReference type="SAM" id="MobiDB-lite"/>
    </source>
</evidence>
<dbReference type="Pfam" id="PF13641">
    <property type="entry name" value="Glyco_tranf_2_3"/>
    <property type="match status" value="1"/>
</dbReference>
<feature type="region of interest" description="Disordered" evidence="1">
    <location>
        <begin position="242"/>
        <end position="261"/>
    </location>
</feature>
<protein>
    <submittedName>
        <fullName evidence="3">Glycosyltransferase</fullName>
    </submittedName>
</protein>
<keyword evidence="2" id="KW-1133">Transmembrane helix</keyword>
<evidence type="ECO:0000256" key="2">
    <source>
        <dbReference type="SAM" id="Phobius"/>
    </source>
</evidence>
<feature type="compositionally biased region" description="Low complexity" evidence="1">
    <location>
        <begin position="246"/>
        <end position="257"/>
    </location>
</feature>
<dbReference type="PANTHER" id="PTHR43685:SF3">
    <property type="entry name" value="SLR2126 PROTEIN"/>
    <property type="match status" value="1"/>
</dbReference>
<feature type="transmembrane region" description="Helical" evidence="2">
    <location>
        <begin position="679"/>
        <end position="698"/>
    </location>
</feature>
<feature type="transmembrane region" description="Helical" evidence="2">
    <location>
        <begin position="857"/>
        <end position="878"/>
    </location>
</feature>
<feature type="region of interest" description="Disordered" evidence="1">
    <location>
        <begin position="597"/>
        <end position="678"/>
    </location>
</feature>
<dbReference type="GO" id="GO:0016740">
    <property type="term" value="F:transferase activity"/>
    <property type="evidence" value="ECO:0007669"/>
    <property type="project" value="UniProtKB-KW"/>
</dbReference>
<evidence type="ECO:0000313" key="3">
    <source>
        <dbReference type="EMBL" id="NYS94456.1"/>
    </source>
</evidence>
<feature type="transmembrane region" description="Helical" evidence="2">
    <location>
        <begin position="398"/>
        <end position="419"/>
    </location>
</feature>
<feature type="transmembrane region" description="Helical" evidence="2">
    <location>
        <begin position="795"/>
        <end position="816"/>
    </location>
</feature>
<dbReference type="EMBL" id="JACBYE010000034">
    <property type="protein sequence ID" value="NYS94456.1"/>
    <property type="molecule type" value="Genomic_DNA"/>
</dbReference>
<sequence>MTTPSPLPTADPTAERTPAGVVTAILVTRGTTPYLDASLRAVLAVDRAPSRVVVADTSEDSSAQVAPDLADQVVVHRVPGARSFGTAVSAVLADLPAVDSTWLWLFHDDSAPERRSLDHLLRALEHTSNVAVAGSKQVRWDAPEELLEVGYTVSRSGRRMTGVEDGELEQGQHDSRDDVLAVGLTGALVRRSVWLELRGTDPTYGVFGDSLDLCYRARRAGHRVIVVPTAVVHHARASLTGERTRTAAGTRTDAAGASDSLVSGDPSFGPRLRSQLFFLASTLPVVVLPFFLVLAVVAGPVRALYRIAVKQPGQALEEIWAPLWLVGRTPRTIRARTVAARTSSVPRRRLAPLLATTRDVITSHQDRRLAARARRKALHRNDDLDRAEIRQTGRRRRLTLLGLVLLLCVVTVVALGPAVSTLTSTGRVVGGALLPARGGWSDLWQAISGGWVRDGLGASAPADPLLTAIAPVTALTGGDLQLAVNLLVVAGLVLSGLGAWFAAGVVTRSLSLRSWAVLVWVAAPTLLAAVGQGRLGAILAHAALPWFALALVRALGLQRTDVWGRLRMRSQARADQRFQDRERERLAARAAAAAVSETAEAKEAAEAGGTAEASETAGAVEKTAADKPVGTHPAGRSTDALTVTVDDPDDLYDGAGTGLDAAPVDAAPRPASSAGPRTPVRGSLAALGAAALLCAVVVAGAPVLMLPILVALVVVAAAAPRHRRPLLLVPVPALAVLGPLVVRAVVTWDSGGWRILLGDPGLATPSQAPVAWQQLLGFPGPARPWFVADGVWAEIWRYAPGLLGGLLLLAALVGLLRSGGRGAAARAGWAVAALGLATALVSGATVVAAGVDGAVTGWPGAGLSLMTLGLLAAALLGLDGLSEKAVSHTFGWRQVAVGALATVLAAVPLAGLTAWTVQARSDDSPVLVQSLDRAIVPAVGQQMQDSGRQARVLALEVGADGSVHYQLLHDDGPQLVDSSVVVDVARLTNRPDSLAEPVAQLSAGLDGDQVAVLGEAGIGAVLVPPSPDLARAELVSRIDTVAGLERITENESGTIWRVAPDGSAETALQPGWADVYSPDESGTLVPSGVLAAEPLRVDVEVPAGAAGRVVVLAENYAPGWRATLDGQPLRSVGDEQPAFELGAAGGHLVVEYERASRAPWLILQGTVLVVFVLLALPVRRRRGGAR</sequence>